<gene>
    <name evidence="1" type="ORF">LPLAT_LOCUS5183</name>
</gene>
<dbReference type="AlphaFoldDB" id="A0AAV2MWI6"/>
<organism evidence="1 2">
    <name type="scientific">Lasius platythorax</name>
    <dbReference type="NCBI Taxonomy" id="488582"/>
    <lineage>
        <taxon>Eukaryota</taxon>
        <taxon>Metazoa</taxon>
        <taxon>Ecdysozoa</taxon>
        <taxon>Arthropoda</taxon>
        <taxon>Hexapoda</taxon>
        <taxon>Insecta</taxon>
        <taxon>Pterygota</taxon>
        <taxon>Neoptera</taxon>
        <taxon>Endopterygota</taxon>
        <taxon>Hymenoptera</taxon>
        <taxon>Apocrita</taxon>
        <taxon>Aculeata</taxon>
        <taxon>Formicoidea</taxon>
        <taxon>Formicidae</taxon>
        <taxon>Formicinae</taxon>
        <taxon>Lasius</taxon>
        <taxon>Lasius</taxon>
    </lineage>
</organism>
<accession>A0AAV2MWI6</accession>
<reference evidence="1" key="1">
    <citation type="submission" date="2024-04" db="EMBL/GenBank/DDBJ databases">
        <authorList>
            <consortium name="Molecular Ecology Group"/>
        </authorList>
    </citation>
    <scope>NUCLEOTIDE SEQUENCE</scope>
</reference>
<dbReference type="Proteomes" id="UP001497644">
    <property type="component" value="Unassembled WGS sequence"/>
</dbReference>
<evidence type="ECO:0000313" key="1">
    <source>
        <dbReference type="EMBL" id="CAL1671758.1"/>
    </source>
</evidence>
<comment type="caution">
    <text evidence="1">The sequence shown here is derived from an EMBL/GenBank/DDBJ whole genome shotgun (WGS) entry which is preliminary data.</text>
</comment>
<protein>
    <submittedName>
        <fullName evidence="1">Uncharacterized protein</fullName>
    </submittedName>
</protein>
<dbReference type="EMBL" id="CAXIPU020000424">
    <property type="protein sequence ID" value="CAL1671758.1"/>
    <property type="molecule type" value="Genomic_DNA"/>
</dbReference>
<evidence type="ECO:0000313" key="2">
    <source>
        <dbReference type="Proteomes" id="UP001497644"/>
    </source>
</evidence>
<proteinExistence type="predicted"/>
<sequence length="201" mass="22648">MTMSLQNNRWLLSSDLFAWPVNPDCRVGSWLFIQPRHATTDLEHMTTKRAIWKAIMMTLTLTASDPKGFANIVPPKLLARWIIRAGVRETVIGLKELAFQYRKWAVTGEKPAMVSQISTLFQTWLKGHCSSPTQRAQIGRLGRLMPQPNQRAVKRAKSEWMARVGTAGDVDPQLSNEIFEFAAAFVEGRLSKLETSVLGPQ</sequence>
<name>A0AAV2MWI6_9HYME</name>
<keyword evidence="2" id="KW-1185">Reference proteome</keyword>